<dbReference type="Proteomes" id="UP000265520">
    <property type="component" value="Unassembled WGS sequence"/>
</dbReference>
<evidence type="ECO:0000313" key="2">
    <source>
        <dbReference type="Proteomes" id="UP000265520"/>
    </source>
</evidence>
<protein>
    <submittedName>
        <fullName evidence="1">Uncharacterized protein</fullName>
    </submittedName>
</protein>
<organism evidence="1 2">
    <name type="scientific">Trifolium medium</name>
    <dbReference type="NCBI Taxonomy" id="97028"/>
    <lineage>
        <taxon>Eukaryota</taxon>
        <taxon>Viridiplantae</taxon>
        <taxon>Streptophyta</taxon>
        <taxon>Embryophyta</taxon>
        <taxon>Tracheophyta</taxon>
        <taxon>Spermatophyta</taxon>
        <taxon>Magnoliopsida</taxon>
        <taxon>eudicotyledons</taxon>
        <taxon>Gunneridae</taxon>
        <taxon>Pentapetalae</taxon>
        <taxon>rosids</taxon>
        <taxon>fabids</taxon>
        <taxon>Fabales</taxon>
        <taxon>Fabaceae</taxon>
        <taxon>Papilionoideae</taxon>
        <taxon>50 kb inversion clade</taxon>
        <taxon>NPAAA clade</taxon>
        <taxon>Hologalegina</taxon>
        <taxon>IRL clade</taxon>
        <taxon>Trifolieae</taxon>
        <taxon>Trifolium</taxon>
    </lineage>
</organism>
<reference evidence="1 2" key="1">
    <citation type="journal article" date="2018" name="Front. Plant Sci.">
        <title>Red Clover (Trifolium pratense) and Zigzag Clover (T. medium) - A Picture of Genomic Similarities and Differences.</title>
        <authorList>
            <person name="Dluhosova J."/>
            <person name="Istvanek J."/>
            <person name="Nedelnik J."/>
            <person name="Repkova J."/>
        </authorList>
    </citation>
    <scope>NUCLEOTIDE SEQUENCE [LARGE SCALE GENOMIC DNA]</scope>
    <source>
        <strain evidence="2">cv. 10/8</strain>
        <tissue evidence="1">Leaf</tissue>
    </source>
</reference>
<keyword evidence="2" id="KW-1185">Reference proteome</keyword>
<dbReference type="EMBL" id="LXQA010984425">
    <property type="protein sequence ID" value="MCI79933.1"/>
    <property type="molecule type" value="Genomic_DNA"/>
</dbReference>
<proteinExistence type="predicted"/>
<name>A0A392UXL1_9FABA</name>
<dbReference type="AlphaFoldDB" id="A0A392UXL1"/>
<evidence type="ECO:0000313" key="1">
    <source>
        <dbReference type="EMBL" id="MCI79933.1"/>
    </source>
</evidence>
<accession>A0A392UXL1</accession>
<feature type="non-terminal residue" evidence="1">
    <location>
        <position position="53"/>
    </location>
</feature>
<sequence length="53" mass="5468">MVEESPRSGEGGITVDGVAVGLVFLVKLLFGEVVNAMSGLEVVMAEGVESMVE</sequence>
<comment type="caution">
    <text evidence="1">The sequence shown here is derived from an EMBL/GenBank/DDBJ whole genome shotgun (WGS) entry which is preliminary data.</text>
</comment>